<name>A0A1N6ETN6_9MICO</name>
<keyword evidence="8" id="KW-0805">Transcription regulation</keyword>
<dbReference type="Pfam" id="PF01475">
    <property type="entry name" value="FUR"/>
    <property type="match status" value="1"/>
</dbReference>
<gene>
    <name evidence="13" type="ORF">SAMN05443544_1446</name>
</gene>
<keyword evidence="4" id="KW-0678">Repressor</keyword>
<dbReference type="SUPFAM" id="SSF46785">
    <property type="entry name" value="Winged helix' DNA-binding domain"/>
    <property type="match status" value="1"/>
</dbReference>
<evidence type="ECO:0000313" key="13">
    <source>
        <dbReference type="EMBL" id="SIN86283.1"/>
    </source>
</evidence>
<dbReference type="InterPro" id="IPR043135">
    <property type="entry name" value="Fur_C"/>
</dbReference>
<comment type="subcellular location">
    <subcellularLocation>
        <location evidence="1">Cytoplasm</location>
    </subcellularLocation>
</comment>
<comment type="cofactor">
    <cofactor evidence="12">
        <name>Mn(2+)</name>
        <dbReference type="ChEBI" id="CHEBI:29035"/>
    </cofactor>
    <cofactor evidence="12">
        <name>Fe(2+)</name>
        <dbReference type="ChEBI" id="CHEBI:29033"/>
    </cofactor>
    <text evidence="12">Binds 1 Mn(2+) or Fe(2+) ion per subunit.</text>
</comment>
<dbReference type="PANTHER" id="PTHR33202">
    <property type="entry name" value="ZINC UPTAKE REGULATION PROTEIN"/>
    <property type="match status" value="1"/>
</dbReference>
<sequence>MSSIAADEREQAAARLRAAGLKVTESRLAVFGTFHAGEHLDADDVYTRVAVALPTTSRQAVYGVLGALAEAGLLRKIEPAGSPALYETRVGDNHHHLVCTGCGKVLDVGCVVGEAACLTPSETHGFRIATAEVTFWGLCPECSASGALS</sequence>
<keyword evidence="3" id="KW-0963">Cytoplasm</keyword>
<dbReference type="GO" id="GO:0008270">
    <property type="term" value="F:zinc ion binding"/>
    <property type="evidence" value="ECO:0007669"/>
    <property type="project" value="TreeGrafter"/>
</dbReference>
<organism evidence="13 14">
    <name type="scientific">Agromyces cerinus subsp. cerinus</name>
    <dbReference type="NCBI Taxonomy" id="232089"/>
    <lineage>
        <taxon>Bacteria</taxon>
        <taxon>Bacillati</taxon>
        <taxon>Actinomycetota</taxon>
        <taxon>Actinomycetes</taxon>
        <taxon>Micrococcales</taxon>
        <taxon>Microbacteriaceae</taxon>
        <taxon>Agromyces</taxon>
    </lineage>
</organism>
<dbReference type="STRING" id="232089.SAMN05443544_1446"/>
<keyword evidence="5 11" id="KW-0479">Metal-binding</keyword>
<keyword evidence="14" id="KW-1185">Reference proteome</keyword>
<dbReference type="GO" id="GO:0045892">
    <property type="term" value="P:negative regulation of DNA-templated transcription"/>
    <property type="evidence" value="ECO:0007669"/>
    <property type="project" value="TreeGrafter"/>
</dbReference>
<evidence type="ECO:0000256" key="6">
    <source>
        <dbReference type="ARBA" id="ARBA00022833"/>
    </source>
</evidence>
<evidence type="ECO:0000256" key="8">
    <source>
        <dbReference type="ARBA" id="ARBA00023015"/>
    </source>
</evidence>
<evidence type="ECO:0000256" key="10">
    <source>
        <dbReference type="ARBA" id="ARBA00023163"/>
    </source>
</evidence>
<feature type="binding site" evidence="11">
    <location>
        <position position="102"/>
    </location>
    <ligand>
        <name>Zn(2+)</name>
        <dbReference type="ChEBI" id="CHEBI:29105"/>
    </ligand>
</feature>
<keyword evidence="7 12" id="KW-0408">Iron</keyword>
<comment type="cofactor">
    <cofactor evidence="11">
        <name>Zn(2+)</name>
        <dbReference type="ChEBI" id="CHEBI:29105"/>
    </cofactor>
    <text evidence="11">Binds 1 zinc ion per subunit.</text>
</comment>
<evidence type="ECO:0000256" key="5">
    <source>
        <dbReference type="ARBA" id="ARBA00022723"/>
    </source>
</evidence>
<dbReference type="GO" id="GO:1900376">
    <property type="term" value="P:regulation of secondary metabolite biosynthetic process"/>
    <property type="evidence" value="ECO:0007669"/>
    <property type="project" value="TreeGrafter"/>
</dbReference>
<dbReference type="EMBL" id="FSRJ01000002">
    <property type="protein sequence ID" value="SIN86283.1"/>
    <property type="molecule type" value="Genomic_DNA"/>
</dbReference>
<keyword evidence="6 11" id="KW-0862">Zinc</keyword>
<feature type="binding site" evidence="11">
    <location>
        <position position="142"/>
    </location>
    <ligand>
        <name>Zn(2+)</name>
        <dbReference type="ChEBI" id="CHEBI:29105"/>
    </ligand>
</feature>
<dbReference type="AlphaFoldDB" id="A0A1N6ETN6"/>
<protein>
    <submittedName>
        <fullName evidence="13">Fur family transcriptional regulator, ferric uptake regulator</fullName>
    </submittedName>
</protein>
<feature type="binding site" evidence="11">
    <location>
        <position position="139"/>
    </location>
    <ligand>
        <name>Zn(2+)</name>
        <dbReference type="ChEBI" id="CHEBI:29105"/>
    </ligand>
</feature>
<keyword evidence="10" id="KW-0804">Transcription</keyword>
<dbReference type="GO" id="GO:0003700">
    <property type="term" value="F:DNA-binding transcription factor activity"/>
    <property type="evidence" value="ECO:0007669"/>
    <property type="project" value="InterPro"/>
</dbReference>
<feature type="binding site" evidence="12">
    <location>
        <position position="114"/>
    </location>
    <ligand>
        <name>Fe cation</name>
        <dbReference type="ChEBI" id="CHEBI:24875"/>
    </ligand>
</feature>
<accession>A0A1N6ETN6</accession>
<evidence type="ECO:0000256" key="9">
    <source>
        <dbReference type="ARBA" id="ARBA00023125"/>
    </source>
</evidence>
<evidence type="ECO:0000256" key="12">
    <source>
        <dbReference type="PIRSR" id="PIRSR602481-2"/>
    </source>
</evidence>
<evidence type="ECO:0000256" key="2">
    <source>
        <dbReference type="ARBA" id="ARBA00007957"/>
    </source>
</evidence>
<dbReference type="InterPro" id="IPR036388">
    <property type="entry name" value="WH-like_DNA-bd_sf"/>
</dbReference>
<dbReference type="PANTHER" id="PTHR33202:SF18">
    <property type="entry name" value="TRANSCRIPTIONAL REGULATOR FURA"/>
    <property type="match status" value="1"/>
</dbReference>
<dbReference type="GO" id="GO:0000976">
    <property type="term" value="F:transcription cis-regulatory region binding"/>
    <property type="evidence" value="ECO:0007669"/>
    <property type="project" value="TreeGrafter"/>
</dbReference>
<keyword evidence="9" id="KW-0238">DNA-binding</keyword>
<evidence type="ECO:0000256" key="1">
    <source>
        <dbReference type="ARBA" id="ARBA00004496"/>
    </source>
</evidence>
<evidence type="ECO:0000256" key="4">
    <source>
        <dbReference type="ARBA" id="ARBA00022491"/>
    </source>
</evidence>
<dbReference type="InterPro" id="IPR002481">
    <property type="entry name" value="FUR"/>
</dbReference>
<evidence type="ECO:0000256" key="11">
    <source>
        <dbReference type="PIRSR" id="PIRSR602481-1"/>
    </source>
</evidence>
<dbReference type="GO" id="GO:0005737">
    <property type="term" value="C:cytoplasm"/>
    <property type="evidence" value="ECO:0007669"/>
    <property type="project" value="UniProtKB-SubCell"/>
</dbReference>
<evidence type="ECO:0000256" key="7">
    <source>
        <dbReference type="ARBA" id="ARBA00023004"/>
    </source>
</evidence>
<feature type="binding site" evidence="11">
    <location>
        <position position="99"/>
    </location>
    <ligand>
        <name>Zn(2+)</name>
        <dbReference type="ChEBI" id="CHEBI:29105"/>
    </ligand>
</feature>
<evidence type="ECO:0000313" key="14">
    <source>
        <dbReference type="Proteomes" id="UP000184699"/>
    </source>
</evidence>
<dbReference type="Proteomes" id="UP000184699">
    <property type="component" value="Unassembled WGS sequence"/>
</dbReference>
<evidence type="ECO:0000256" key="3">
    <source>
        <dbReference type="ARBA" id="ARBA00022490"/>
    </source>
</evidence>
<dbReference type="InterPro" id="IPR036390">
    <property type="entry name" value="WH_DNA-bd_sf"/>
</dbReference>
<proteinExistence type="inferred from homology"/>
<reference evidence="14" key="1">
    <citation type="submission" date="2016-11" db="EMBL/GenBank/DDBJ databases">
        <authorList>
            <person name="Varghese N."/>
            <person name="Submissions S."/>
        </authorList>
    </citation>
    <scope>NUCLEOTIDE SEQUENCE [LARGE SCALE GENOMIC DNA]</scope>
    <source>
        <strain evidence="14">DSM 8595</strain>
    </source>
</reference>
<dbReference type="CDD" id="cd07153">
    <property type="entry name" value="Fur_like"/>
    <property type="match status" value="1"/>
</dbReference>
<dbReference type="RefSeq" id="WP_074259690.1">
    <property type="nucleotide sequence ID" value="NZ_FSRJ01000002.1"/>
</dbReference>
<dbReference type="Gene3D" id="3.30.1490.190">
    <property type="match status" value="1"/>
</dbReference>
<dbReference type="OrthoDB" id="5242893at2"/>
<comment type="similarity">
    <text evidence="2">Belongs to the Fur family.</text>
</comment>
<dbReference type="Gene3D" id="1.10.10.10">
    <property type="entry name" value="Winged helix-like DNA-binding domain superfamily/Winged helix DNA-binding domain"/>
    <property type="match status" value="1"/>
</dbReference>